<protein>
    <submittedName>
        <fullName evidence="1">Uncharacterized protein</fullName>
    </submittedName>
</protein>
<evidence type="ECO:0000313" key="2">
    <source>
        <dbReference type="Proteomes" id="UP000004508"/>
    </source>
</evidence>
<gene>
    <name evidence="1" type="ORF">Krac_8368</name>
</gene>
<dbReference type="STRING" id="485913.Krac_8368"/>
<dbReference type="AlphaFoldDB" id="D6TMP7"/>
<organism evidence="1 2">
    <name type="scientific">Ktedonobacter racemifer DSM 44963</name>
    <dbReference type="NCBI Taxonomy" id="485913"/>
    <lineage>
        <taxon>Bacteria</taxon>
        <taxon>Bacillati</taxon>
        <taxon>Chloroflexota</taxon>
        <taxon>Ktedonobacteria</taxon>
        <taxon>Ktedonobacterales</taxon>
        <taxon>Ktedonobacteraceae</taxon>
        <taxon>Ktedonobacter</taxon>
    </lineage>
</organism>
<evidence type="ECO:0000313" key="1">
    <source>
        <dbReference type="EMBL" id="EFH87047.1"/>
    </source>
</evidence>
<name>D6TMP7_KTERA</name>
<keyword evidence="2" id="KW-1185">Reference proteome</keyword>
<accession>D6TMP7</accession>
<dbReference type="Proteomes" id="UP000004508">
    <property type="component" value="Unassembled WGS sequence"/>
</dbReference>
<comment type="caution">
    <text evidence="1">The sequence shown here is derived from an EMBL/GenBank/DDBJ whole genome shotgun (WGS) entry which is preliminary data.</text>
</comment>
<proteinExistence type="predicted"/>
<sequence length="35" mass="3963">MCSLYQPYLTKTPKDLAYAVCTIRNKALLTEKGDL</sequence>
<dbReference type="EMBL" id="ADVG01000002">
    <property type="protein sequence ID" value="EFH87047.1"/>
    <property type="molecule type" value="Genomic_DNA"/>
</dbReference>
<reference evidence="1 2" key="1">
    <citation type="journal article" date="2011" name="Stand. Genomic Sci.">
        <title>Non-contiguous finished genome sequence and contextual data of the filamentous soil bacterium Ktedonobacter racemifer type strain (SOSP1-21).</title>
        <authorList>
            <person name="Chang Y.J."/>
            <person name="Land M."/>
            <person name="Hauser L."/>
            <person name="Chertkov O."/>
            <person name="Del Rio T.G."/>
            <person name="Nolan M."/>
            <person name="Copeland A."/>
            <person name="Tice H."/>
            <person name="Cheng J.F."/>
            <person name="Lucas S."/>
            <person name="Han C."/>
            <person name="Goodwin L."/>
            <person name="Pitluck S."/>
            <person name="Ivanova N."/>
            <person name="Ovchinikova G."/>
            <person name="Pati A."/>
            <person name="Chen A."/>
            <person name="Palaniappan K."/>
            <person name="Mavromatis K."/>
            <person name="Liolios K."/>
            <person name="Brettin T."/>
            <person name="Fiebig A."/>
            <person name="Rohde M."/>
            <person name="Abt B."/>
            <person name="Goker M."/>
            <person name="Detter J.C."/>
            <person name="Woyke T."/>
            <person name="Bristow J."/>
            <person name="Eisen J.A."/>
            <person name="Markowitz V."/>
            <person name="Hugenholtz P."/>
            <person name="Kyrpides N.C."/>
            <person name="Klenk H.P."/>
            <person name="Lapidus A."/>
        </authorList>
    </citation>
    <scope>NUCLEOTIDE SEQUENCE [LARGE SCALE GENOMIC DNA]</scope>
    <source>
        <strain evidence="2">DSM 44963</strain>
    </source>
</reference>
<dbReference type="InParanoid" id="D6TMP7"/>